<feature type="region of interest" description="Disordered" evidence="1">
    <location>
        <begin position="44"/>
        <end position="130"/>
    </location>
</feature>
<evidence type="ECO:0000256" key="1">
    <source>
        <dbReference type="SAM" id="MobiDB-lite"/>
    </source>
</evidence>
<accession>A0A0C3S0Z0</accession>
<organism evidence="2 3">
    <name type="scientific">Phlebiopsis gigantea (strain 11061_1 CR5-6)</name>
    <name type="common">White-rot fungus</name>
    <name type="synonym">Peniophora gigantea</name>
    <dbReference type="NCBI Taxonomy" id="745531"/>
    <lineage>
        <taxon>Eukaryota</taxon>
        <taxon>Fungi</taxon>
        <taxon>Dikarya</taxon>
        <taxon>Basidiomycota</taxon>
        <taxon>Agaricomycotina</taxon>
        <taxon>Agaricomycetes</taxon>
        <taxon>Polyporales</taxon>
        <taxon>Phanerochaetaceae</taxon>
        <taxon>Phlebiopsis</taxon>
    </lineage>
</organism>
<feature type="compositionally biased region" description="Polar residues" evidence="1">
    <location>
        <begin position="1"/>
        <end position="14"/>
    </location>
</feature>
<protein>
    <submittedName>
        <fullName evidence="2">Uncharacterized protein</fullName>
    </submittedName>
</protein>
<feature type="region of interest" description="Disordered" evidence="1">
    <location>
        <begin position="1"/>
        <end position="25"/>
    </location>
</feature>
<evidence type="ECO:0000313" key="3">
    <source>
        <dbReference type="Proteomes" id="UP000053257"/>
    </source>
</evidence>
<dbReference type="HOGENOM" id="CLU_625704_0_0_1"/>
<dbReference type="Proteomes" id="UP000053257">
    <property type="component" value="Unassembled WGS sequence"/>
</dbReference>
<gene>
    <name evidence="2" type="ORF">PHLGIDRAFT_366027</name>
</gene>
<feature type="compositionally biased region" description="Polar residues" evidence="1">
    <location>
        <begin position="46"/>
        <end position="60"/>
    </location>
</feature>
<proteinExistence type="predicted"/>
<feature type="compositionally biased region" description="Low complexity" evidence="1">
    <location>
        <begin position="71"/>
        <end position="83"/>
    </location>
</feature>
<dbReference type="AlphaFoldDB" id="A0A0C3S0Z0"/>
<name>A0A0C3S0Z0_PHLG1</name>
<reference evidence="2 3" key="1">
    <citation type="journal article" date="2014" name="PLoS Genet.">
        <title>Analysis of the Phlebiopsis gigantea genome, transcriptome and secretome provides insight into its pioneer colonization strategies of wood.</title>
        <authorList>
            <person name="Hori C."/>
            <person name="Ishida T."/>
            <person name="Igarashi K."/>
            <person name="Samejima M."/>
            <person name="Suzuki H."/>
            <person name="Master E."/>
            <person name="Ferreira P."/>
            <person name="Ruiz-Duenas F.J."/>
            <person name="Held B."/>
            <person name="Canessa P."/>
            <person name="Larrondo L.F."/>
            <person name="Schmoll M."/>
            <person name="Druzhinina I.S."/>
            <person name="Kubicek C.P."/>
            <person name="Gaskell J.A."/>
            <person name="Kersten P."/>
            <person name="St John F."/>
            <person name="Glasner J."/>
            <person name="Sabat G."/>
            <person name="Splinter BonDurant S."/>
            <person name="Syed K."/>
            <person name="Yadav J."/>
            <person name="Mgbeahuruike A.C."/>
            <person name="Kovalchuk A."/>
            <person name="Asiegbu F.O."/>
            <person name="Lackner G."/>
            <person name="Hoffmeister D."/>
            <person name="Rencoret J."/>
            <person name="Gutierrez A."/>
            <person name="Sun H."/>
            <person name="Lindquist E."/>
            <person name="Barry K."/>
            <person name="Riley R."/>
            <person name="Grigoriev I.V."/>
            <person name="Henrissat B."/>
            <person name="Kues U."/>
            <person name="Berka R.M."/>
            <person name="Martinez A.T."/>
            <person name="Covert S.F."/>
            <person name="Blanchette R.A."/>
            <person name="Cullen D."/>
        </authorList>
    </citation>
    <scope>NUCLEOTIDE SEQUENCE [LARGE SCALE GENOMIC DNA]</scope>
    <source>
        <strain evidence="2 3">11061_1 CR5-6</strain>
    </source>
</reference>
<sequence length="438" mass="47388">MYFSSKPTDNPTKSTLDDREHGVMPTYDVSAVWTDKDALLREWGSEETQLVTPRQQSHQQPAVRGDEQERATTATTVAERSTVGSASTARPFALDSPPPSARPASPGESTQGDATPTPGRVPGVNLSSRHAPCEPISEEQIAAMGWDATERSFAFYHQTVWRRFCNKYGHAKVHSLATERGEDTPRAATIVLPEDANGWLADVGITEPPSVPFETTEYDPLYPSYEEFVAEDNVPPVPTLSDASFWRLYWESQASLAASEPLRFVPEYAAPTWYNVLPSPHRRPANMQLYNAPLAVLETSGLQAPFSCDTAGGHGHAALASTAAELDAHSRPAVSTGTVFTEFAPLAGPYQVDWLQGTQNIAARDANAIRGTHSGVEAGVQLPFPAHFDYEGYNVASMSAVGMPLRSPTTVLYPEALTAAAVFEALGIEMAGGYFETD</sequence>
<keyword evidence="3" id="KW-1185">Reference proteome</keyword>
<dbReference type="EMBL" id="KN840476">
    <property type="protein sequence ID" value="KIP08681.1"/>
    <property type="molecule type" value="Genomic_DNA"/>
</dbReference>
<evidence type="ECO:0000313" key="2">
    <source>
        <dbReference type="EMBL" id="KIP08681.1"/>
    </source>
</evidence>